<sequence length="138" mass="15169">MPDTEQVGTTTNRDTTNTAEVTTVAAIATSASVVGVTLSVVCIVVLLFVLKKRKRKEGDRAGYELATTSPLPEVSSPPPPPVDLVHQLQEELHTKNMLYEKQHIHLSKVIGQGIVYKERTSLLCGMHYKTFYNIVCSS</sequence>
<evidence type="ECO:0000256" key="1">
    <source>
        <dbReference type="SAM" id="MobiDB-lite"/>
    </source>
</evidence>
<keyword evidence="2" id="KW-0472">Membrane</keyword>
<evidence type="ECO:0000313" key="3">
    <source>
        <dbReference type="EMBL" id="CAI8019403.1"/>
    </source>
</evidence>
<keyword evidence="4" id="KW-1185">Reference proteome</keyword>
<protein>
    <submittedName>
        <fullName evidence="3">Uncharacterized protein</fullName>
    </submittedName>
</protein>
<dbReference type="EMBL" id="CASHTH010001751">
    <property type="protein sequence ID" value="CAI8019403.1"/>
    <property type="molecule type" value="Genomic_DNA"/>
</dbReference>
<organism evidence="3 4">
    <name type="scientific">Geodia barretti</name>
    <name type="common">Barrett's horny sponge</name>
    <dbReference type="NCBI Taxonomy" id="519541"/>
    <lineage>
        <taxon>Eukaryota</taxon>
        <taxon>Metazoa</taxon>
        <taxon>Porifera</taxon>
        <taxon>Demospongiae</taxon>
        <taxon>Heteroscleromorpha</taxon>
        <taxon>Tetractinellida</taxon>
        <taxon>Astrophorina</taxon>
        <taxon>Geodiidae</taxon>
        <taxon>Geodia</taxon>
    </lineage>
</organism>
<keyword evidence="2" id="KW-0812">Transmembrane</keyword>
<gene>
    <name evidence="3" type="ORF">GBAR_LOCUS11663</name>
</gene>
<reference evidence="3" key="1">
    <citation type="submission" date="2023-03" db="EMBL/GenBank/DDBJ databases">
        <authorList>
            <person name="Steffen K."/>
            <person name="Cardenas P."/>
        </authorList>
    </citation>
    <scope>NUCLEOTIDE SEQUENCE</scope>
</reference>
<dbReference type="AlphaFoldDB" id="A0AA35WFC8"/>
<feature type="transmembrane region" description="Helical" evidence="2">
    <location>
        <begin position="24"/>
        <end position="50"/>
    </location>
</feature>
<evidence type="ECO:0000313" key="4">
    <source>
        <dbReference type="Proteomes" id="UP001174909"/>
    </source>
</evidence>
<comment type="caution">
    <text evidence="3">The sequence shown here is derived from an EMBL/GenBank/DDBJ whole genome shotgun (WGS) entry which is preliminary data.</text>
</comment>
<accession>A0AA35WFC8</accession>
<feature type="region of interest" description="Disordered" evidence="1">
    <location>
        <begin position="54"/>
        <end position="79"/>
    </location>
</feature>
<keyword evidence="2" id="KW-1133">Transmembrane helix</keyword>
<dbReference type="Proteomes" id="UP001174909">
    <property type="component" value="Unassembled WGS sequence"/>
</dbReference>
<proteinExistence type="predicted"/>
<evidence type="ECO:0000256" key="2">
    <source>
        <dbReference type="SAM" id="Phobius"/>
    </source>
</evidence>
<name>A0AA35WFC8_GEOBA</name>